<accession>A0A820UAJ5</accession>
<evidence type="ECO:0000313" key="1">
    <source>
        <dbReference type="EMBL" id="CAF4479543.1"/>
    </source>
</evidence>
<sequence length="67" mass="7473">MQSDGFDINIYSEAFGAIDAHCVVSGRLCHESVVCEDLGQVIEEIDTTELDNLILCDHQSIPFTYDH</sequence>
<proteinExistence type="predicted"/>
<dbReference type="Proteomes" id="UP000663838">
    <property type="component" value="Unassembled WGS sequence"/>
</dbReference>
<organism evidence="1 2">
    <name type="scientific">Rotaria socialis</name>
    <dbReference type="NCBI Taxonomy" id="392032"/>
    <lineage>
        <taxon>Eukaryota</taxon>
        <taxon>Metazoa</taxon>
        <taxon>Spiralia</taxon>
        <taxon>Gnathifera</taxon>
        <taxon>Rotifera</taxon>
        <taxon>Eurotatoria</taxon>
        <taxon>Bdelloidea</taxon>
        <taxon>Philodinida</taxon>
        <taxon>Philodinidae</taxon>
        <taxon>Rotaria</taxon>
    </lineage>
</organism>
<dbReference type="EMBL" id="CAJOBS010000048">
    <property type="protein sequence ID" value="CAF4479543.1"/>
    <property type="molecule type" value="Genomic_DNA"/>
</dbReference>
<comment type="caution">
    <text evidence="1">The sequence shown here is derived from an EMBL/GenBank/DDBJ whole genome shotgun (WGS) entry which is preliminary data.</text>
</comment>
<gene>
    <name evidence="1" type="ORF">TOA249_LOCUS1659</name>
</gene>
<name>A0A820UAJ5_9BILA</name>
<protein>
    <submittedName>
        <fullName evidence="1">Uncharacterized protein</fullName>
    </submittedName>
</protein>
<evidence type="ECO:0000313" key="2">
    <source>
        <dbReference type="Proteomes" id="UP000663838"/>
    </source>
</evidence>
<dbReference type="AlphaFoldDB" id="A0A820UAJ5"/>
<reference evidence="1" key="1">
    <citation type="submission" date="2021-02" db="EMBL/GenBank/DDBJ databases">
        <authorList>
            <person name="Nowell W R."/>
        </authorList>
    </citation>
    <scope>NUCLEOTIDE SEQUENCE</scope>
</reference>